<dbReference type="EMBL" id="FR905031">
    <property type="protein sequence ID" value="CDQ75153.1"/>
    <property type="molecule type" value="Genomic_DNA"/>
</dbReference>
<evidence type="ECO:0000313" key="4">
    <source>
        <dbReference type="EMBL" id="CDQ75153.1"/>
    </source>
</evidence>
<name>A0A060X6B3_ONCMY</name>
<dbReference type="InterPro" id="IPR041095">
    <property type="entry name" value="EFG_II"/>
</dbReference>
<evidence type="ECO:0000256" key="1">
    <source>
        <dbReference type="ARBA" id="ARBA00022768"/>
    </source>
</evidence>
<evidence type="ECO:0000313" key="5">
    <source>
        <dbReference type="Proteomes" id="UP000193380"/>
    </source>
</evidence>
<gene>
    <name evidence="4" type="ORF">GSONMT00000382001</name>
</gene>
<dbReference type="InterPro" id="IPR009000">
    <property type="entry name" value="Transl_B-barrel_sf"/>
</dbReference>
<reference evidence="4" key="1">
    <citation type="journal article" date="2014" name="Nat. Commun.">
        <title>The rainbow trout genome provides novel insights into evolution after whole-genome duplication in vertebrates.</title>
        <authorList>
            <person name="Berthelot C."/>
            <person name="Brunet F."/>
            <person name="Chalopin D."/>
            <person name="Juanchich A."/>
            <person name="Bernard M."/>
            <person name="Noel B."/>
            <person name="Bento P."/>
            <person name="Da Silva C."/>
            <person name="Labadie K."/>
            <person name="Alberti A."/>
            <person name="Aury J.M."/>
            <person name="Louis A."/>
            <person name="Dehais P."/>
            <person name="Bardou P."/>
            <person name="Montfort J."/>
            <person name="Klopp C."/>
            <person name="Cabau C."/>
            <person name="Gaspin C."/>
            <person name="Thorgaard G.H."/>
            <person name="Boussaha M."/>
            <person name="Quillet E."/>
            <person name="Guyomard R."/>
            <person name="Galiana D."/>
            <person name="Bobe J."/>
            <person name="Volff J.N."/>
            <person name="Genet C."/>
            <person name="Wincker P."/>
            <person name="Jaillon O."/>
            <person name="Roest Crollius H."/>
            <person name="Guiguen Y."/>
        </authorList>
    </citation>
    <scope>NUCLEOTIDE SEQUENCE [LARGE SCALE GENOMIC DNA]</scope>
</reference>
<dbReference type="STRING" id="8022.A0A060X6B3"/>
<dbReference type="GO" id="GO:0003924">
    <property type="term" value="F:GTPase activity"/>
    <property type="evidence" value="ECO:0007669"/>
    <property type="project" value="TreeGrafter"/>
</dbReference>
<organism evidence="4 5">
    <name type="scientific">Oncorhynchus mykiss</name>
    <name type="common">Rainbow trout</name>
    <name type="synonym">Salmo gairdneri</name>
    <dbReference type="NCBI Taxonomy" id="8022"/>
    <lineage>
        <taxon>Eukaryota</taxon>
        <taxon>Metazoa</taxon>
        <taxon>Chordata</taxon>
        <taxon>Craniata</taxon>
        <taxon>Vertebrata</taxon>
        <taxon>Euteleostomi</taxon>
        <taxon>Actinopterygii</taxon>
        <taxon>Neopterygii</taxon>
        <taxon>Teleostei</taxon>
        <taxon>Protacanthopterygii</taxon>
        <taxon>Salmoniformes</taxon>
        <taxon>Salmonidae</taxon>
        <taxon>Salmoninae</taxon>
        <taxon>Oncorhynchus</taxon>
    </lineage>
</organism>
<keyword evidence="2" id="KW-0648">Protein biosynthesis</keyword>
<protein>
    <recommendedName>
        <fullName evidence="3">Elongation Factor G domain-containing protein</fullName>
    </recommendedName>
</protein>
<dbReference type="SUPFAM" id="SSF50447">
    <property type="entry name" value="Translation proteins"/>
    <property type="match status" value="1"/>
</dbReference>
<dbReference type="PANTHER" id="PTHR43636:SF2">
    <property type="entry name" value="ELONGATION FACTOR G, MITOCHONDRIAL"/>
    <property type="match status" value="1"/>
</dbReference>
<keyword evidence="1" id="KW-0251">Elongation factor</keyword>
<proteinExistence type="predicted"/>
<dbReference type="Pfam" id="PF14492">
    <property type="entry name" value="EFG_III"/>
    <property type="match status" value="1"/>
</dbReference>
<dbReference type="GO" id="GO:0070125">
    <property type="term" value="P:mitochondrial translational elongation"/>
    <property type="evidence" value="ECO:0007669"/>
    <property type="project" value="TreeGrafter"/>
</dbReference>
<dbReference type="Proteomes" id="UP000193380">
    <property type="component" value="Unassembled WGS sequence"/>
</dbReference>
<dbReference type="GO" id="GO:0003746">
    <property type="term" value="F:translation elongation factor activity"/>
    <property type="evidence" value="ECO:0007669"/>
    <property type="project" value="UniProtKB-KW"/>
</dbReference>
<dbReference type="Gene3D" id="2.40.30.10">
    <property type="entry name" value="Translation factors"/>
    <property type="match status" value="1"/>
</dbReference>
<dbReference type="GO" id="GO:0005739">
    <property type="term" value="C:mitochondrion"/>
    <property type="evidence" value="ECO:0007669"/>
    <property type="project" value="TreeGrafter"/>
</dbReference>
<feature type="domain" description="Elongation Factor G" evidence="3">
    <location>
        <begin position="155"/>
        <end position="201"/>
    </location>
</feature>
<dbReference type="PaxDb" id="8022-A0A060X6B3"/>
<evidence type="ECO:0000256" key="2">
    <source>
        <dbReference type="ARBA" id="ARBA00022917"/>
    </source>
</evidence>
<accession>A0A060X6B3</accession>
<reference evidence="4" key="2">
    <citation type="submission" date="2014-03" db="EMBL/GenBank/DDBJ databases">
        <authorList>
            <person name="Genoscope - CEA"/>
        </authorList>
    </citation>
    <scope>NUCLEOTIDE SEQUENCE</scope>
</reference>
<evidence type="ECO:0000259" key="3">
    <source>
        <dbReference type="Pfam" id="PF14492"/>
    </source>
</evidence>
<sequence>MQCWIICPTPHRSTTTPSSTMSSDLWTNFEKCQWPISPLSLCCFLCVSDSTKILMDPTRDASQPFVGLAFKLEVSTSHEHCVASKPSSLQQKKTEYIVHTRTGKVHVQRLVRLHADQMEYAGDICALFGINCASGDTFTSRTSANLSMESIHILEAVISMSMKPSNKALSHSNGTEKFSKGINRFTREDPTFRVRFDTESKLSHLWYGRAAPGDLFTGTSPVLRSPAI</sequence>
<dbReference type="PANTHER" id="PTHR43636">
    <property type="entry name" value="ELONGATION FACTOR G, MITOCHONDRIAL"/>
    <property type="match status" value="1"/>
</dbReference>
<dbReference type="AlphaFoldDB" id="A0A060X6B3"/>